<dbReference type="RefSeq" id="WP_009366259.1">
    <property type="nucleotide sequence ID" value="NZ_ALJD01000003.1"/>
</dbReference>
<dbReference type="Pfam" id="PF24461">
    <property type="entry name" value="DUF7576"/>
    <property type="match status" value="1"/>
</dbReference>
<dbReference type="InterPro" id="IPR055998">
    <property type="entry name" value="DUF7576"/>
</dbReference>
<comment type="caution">
    <text evidence="1">The sequence shown here is derived from an EMBL/GenBank/DDBJ whole genome shotgun (WGS) entry which is preliminary data.</text>
</comment>
<accession>J3JGZ7</accession>
<dbReference type="AlphaFoldDB" id="J3JGZ7"/>
<dbReference type="Proteomes" id="UP000007813">
    <property type="component" value="Unassembled WGS sequence"/>
</dbReference>
<protein>
    <submittedName>
        <fullName evidence="1">Uncharacterized protein</fullName>
    </submittedName>
</protein>
<organism evidence="1 2">
    <name type="scientific">Halogranum salarium B-1</name>
    <dbReference type="NCBI Taxonomy" id="1210908"/>
    <lineage>
        <taxon>Archaea</taxon>
        <taxon>Methanobacteriati</taxon>
        <taxon>Methanobacteriota</taxon>
        <taxon>Stenosarchaea group</taxon>
        <taxon>Halobacteria</taxon>
        <taxon>Halobacteriales</taxon>
        <taxon>Haloferacaceae</taxon>
    </lineage>
</organism>
<proteinExistence type="predicted"/>
<evidence type="ECO:0000313" key="2">
    <source>
        <dbReference type="Proteomes" id="UP000007813"/>
    </source>
</evidence>
<name>J3JGZ7_9EURY</name>
<dbReference type="EMBL" id="ALJD01000003">
    <property type="protein sequence ID" value="EJN60541.1"/>
    <property type="molecule type" value="Genomic_DNA"/>
</dbReference>
<evidence type="ECO:0000313" key="1">
    <source>
        <dbReference type="EMBL" id="EJN60541.1"/>
    </source>
</evidence>
<gene>
    <name evidence="1" type="ORF">HSB1_11440</name>
</gene>
<dbReference type="OrthoDB" id="281206at2157"/>
<reference evidence="1 2" key="1">
    <citation type="journal article" date="2012" name="J. Bacteriol.">
        <title>Draft Genome Sequence of the Extremely Halophilic Archaeon Halogranum salarium B-1T.</title>
        <authorList>
            <person name="Kim K.K."/>
            <person name="Lee K.C."/>
            <person name="Lee J.S."/>
        </authorList>
    </citation>
    <scope>NUCLEOTIDE SEQUENCE [LARGE SCALE GENOMIC DNA]</scope>
    <source>
        <strain evidence="1 2">B-1</strain>
    </source>
</reference>
<sequence>MGLSKYVGRTPRGYDSNTTVERVASHHRWDVDVERRGDCSNCGTELELREKHLLVTLGERQRRGGERHYLCGQLCLDEWTDGQ</sequence>